<feature type="non-terminal residue" evidence="1">
    <location>
        <position position="119"/>
    </location>
</feature>
<dbReference type="PANTHER" id="PTHR47074:SF48">
    <property type="entry name" value="POLYNUCLEOTIDYL TRANSFERASE, RIBONUCLEASE H-LIKE SUPERFAMILY PROTEIN"/>
    <property type="match status" value="1"/>
</dbReference>
<proteinExistence type="predicted"/>
<reference evidence="1" key="1">
    <citation type="submission" date="2015-10" db="EMBL/GenBank/DDBJ databases">
        <authorList>
            <person name="Martinez-Garcia P.J."/>
            <person name="Crepeau M.W."/>
            <person name="Puiu D."/>
            <person name="Gonzalez-Ibeas D."/>
            <person name="Whalen J."/>
            <person name="Stevens K."/>
            <person name="Paul R."/>
            <person name="Butterfield T."/>
            <person name="Britton M."/>
            <person name="Reagan R."/>
            <person name="Chakraborty S."/>
            <person name="Walawage S.L."/>
            <person name="Vasquez-Gross H.A."/>
            <person name="Cardeno C."/>
            <person name="Famula R."/>
            <person name="Pratt K."/>
            <person name="Kuruganti S."/>
            <person name="Aradhya M.K."/>
            <person name="Leslie C.A."/>
            <person name="Dandekar A.M."/>
            <person name="Salzberg S.L."/>
            <person name="Wegrzyn J.L."/>
            <person name="Langley C.H."/>
            <person name="Neale D.B."/>
        </authorList>
    </citation>
    <scope>NUCLEOTIDE SEQUENCE</scope>
    <source>
        <tissue evidence="1">Leaves</tissue>
    </source>
</reference>
<evidence type="ECO:0000313" key="2">
    <source>
        <dbReference type="Proteomes" id="UP000619265"/>
    </source>
</evidence>
<dbReference type="Proteomes" id="UP000619265">
    <property type="component" value="Unassembled WGS sequence"/>
</dbReference>
<protein>
    <recommendedName>
        <fullName evidence="3">RNase H type-1 domain-containing protein</fullName>
    </recommendedName>
</protein>
<dbReference type="AlphaFoldDB" id="A0A834CYQ2"/>
<evidence type="ECO:0000313" key="1">
    <source>
        <dbReference type="EMBL" id="KAF5468918.1"/>
    </source>
</evidence>
<evidence type="ECO:0008006" key="3">
    <source>
        <dbReference type="Google" id="ProtNLM"/>
    </source>
</evidence>
<sequence>MPCLLDKLEERVSSEELEEISMVMRSIWLRRNEVVFKDTFKSPSQVMTQAKEELRTYYQAKQKLRQNTEPRVTEGESLWSKPRESFVKANWDGAVDKERKKVGLGVVIRDEEGEIMAAV</sequence>
<dbReference type="Gramene" id="Jr06_13200_p1">
    <property type="protein sequence ID" value="cds.Jr06_13200_p1"/>
    <property type="gene ID" value="Jr06_13200"/>
</dbReference>
<organism evidence="1 2">
    <name type="scientific">Juglans regia</name>
    <name type="common">English walnut</name>
    <dbReference type="NCBI Taxonomy" id="51240"/>
    <lineage>
        <taxon>Eukaryota</taxon>
        <taxon>Viridiplantae</taxon>
        <taxon>Streptophyta</taxon>
        <taxon>Embryophyta</taxon>
        <taxon>Tracheophyta</taxon>
        <taxon>Spermatophyta</taxon>
        <taxon>Magnoliopsida</taxon>
        <taxon>eudicotyledons</taxon>
        <taxon>Gunneridae</taxon>
        <taxon>Pentapetalae</taxon>
        <taxon>rosids</taxon>
        <taxon>fabids</taxon>
        <taxon>Fagales</taxon>
        <taxon>Juglandaceae</taxon>
        <taxon>Juglans</taxon>
    </lineage>
</organism>
<accession>A0A834CYQ2</accession>
<name>A0A834CYQ2_JUGRE</name>
<dbReference type="PANTHER" id="PTHR47074">
    <property type="entry name" value="BNAC02G40300D PROTEIN"/>
    <property type="match status" value="1"/>
</dbReference>
<gene>
    <name evidence="1" type="ORF">F2P56_013026</name>
</gene>
<comment type="caution">
    <text evidence="1">The sequence shown here is derived from an EMBL/GenBank/DDBJ whole genome shotgun (WGS) entry which is preliminary data.</text>
</comment>
<reference evidence="1" key="2">
    <citation type="submission" date="2020-03" db="EMBL/GenBank/DDBJ databases">
        <title>Walnut 2.0.</title>
        <authorList>
            <person name="Marrano A."/>
            <person name="Britton M."/>
            <person name="Zimin A.V."/>
            <person name="Zaini P.A."/>
            <person name="Workman R."/>
            <person name="Puiu D."/>
            <person name="Bianco L."/>
            <person name="Allen B.J."/>
            <person name="Troggio M."/>
            <person name="Leslie C.A."/>
            <person name="Timp W."/>
            <person name="Dendekar A."/>
            <person name="Salzberg S.L."/>
            <person name="Neale D.B."/>
        </authorList>
    </citation>
    <scope>NUCLEOTIDE SEQUENCE</scope>
    <source>
        <tissue evidence="1">Leaves</tissue>
    </source>
</reference>
<dbReference type="InterPro" id="IPR052929">
    <property type="entry name" value="RNase_H-like_EbsB-rel"/>
</dbReference>
<dbReference type="EMBL" id="LIHL02000006">
    <property type="protein sequence ID" value="KAF5468918.1"/>
    <property type="molecule type" value="Genomic_DNA"/>
</dbReference>